<dbReference type="RefSeq" id="XP_024586150.1">
    <property type="nucleotide sequence ID" value="XM_024721008.1"/>
</dbReference>
<dbReference type="GeneID" id="36402582"/>
<dbReference type="PROSITE" id="PS51144">
    <property type="entry name" value="ALPHA_CA_2"/>
    <property type="match status" value="1"/>
</dbReference>
<evidence type="ECO:0000256" key="1">
    <source>
        <dbReference type="ARBA" id="ARBA00001947"/>
    </source>
</evidence>
<comment type="similarity">
    <text evidence="3 9">Belongs to the alpha-carbonic anhydrase family.</text>
</comment>
<sequence>MSRLQLLGLGFLALSQAAIDPISNKKWGYKATTNDEYGPNDWSMGYPNCGGKHQSPINFPMQNLSHTKLWDIEMPPLQFCGACEKFTVKKLEDLYKWEIHQDENCTAKSKNNNERKYSLLQFHMHMTSEHTINGKHYDAELHFVHKAVDGSGKLLVLGIFLQAETNTLPNVFIQDLLGDMESEGSSGVQERNTNYADMLNDLVKKSHLLNYSGSLTTPDCSEIVDWWVLSNPIAISFADLQKMKILYGELPATNNSSDNRPVQSLNDREIIYYHRQPHKKCSTTGN</sequence>
<name>A0A0P1B6D8_PLAHL</name>
<dbReference type="PROSITE" id="PS00162">
    <property type="entry name" value="ALPHA_CA_1"/>
    <property type="match status" value="1"/>
</dbReference>
<dbReference type="SMART" id="SM01057">
    <property type="entry name" value="Carb_anhydrase"/>
    <property type="match status" value="1"/>
</dbReference>
<keyword evidence="7 9" id="KW-0456">Lyase</keyword>
<dbReference type="Gene3D" id="3.10.200.10">
    <property type="entry name" value="Alpha carbonic anhydrase"/>
    <property type="match status" value="1"/>
</dbReference>
<evidence type="ECO:0000313" key="12">
    <source>
        <dbReference type="Proteomes" id="UP000054928"/>
    </source>
</evidence>
<dbReference type="InterPro" id="IPR036398">
    <property type="entry name" value="CA_dom_sf"/>
</dbReference>
<dbReference type="OrthoDB" id="429145at2759"/>
<evidence type="ECO:0000256" key="4">
    <source>
        <dbReference type="ARBA" id="ARBA00012925"/>
    </source>
</evidence>
<comment type="cofactor">
    <cofactor evidence="1 9">
        <name>Zn(2+)</name>
        <dbReference type="ChEBI" id="CHEBI:29105"/>
    </cofactor>
</comment>
<dbReference type="CDD" id="cd03124">
    <property type="entry name" value="alpha_CA_prokaryotic_like"/>
    <property type="match status" value="1"/>
</dbReference>
<evidence type="ECO:0000313" key="11">
    <source>
        <dbReference type="EMBL" id="CEG49781.1"/>
    </source>
</evidence>
<protein>
    <recommendedName>
        <fullName evidence="4 9">Carbonic anhydrase</fullName>
        <ecNumber evidence="4 9">4.2.1.1</ecNumber>
    </recommendedName>
</protein>
<dbReference type="EC" id="4.2.1.1" evidence="4 9"/>
<proteinExistence type="inferred from homology"/>
<dbReference type="SUPFAM" id="SSF51069">
    <property type="entry name" value="Carbonic anhydrase"/>
    <property type="match status" value="1"/>
</dbReference>
<keyword evidence="9" id="KW-0732">Signal</keyword>
<evidence type="ECO:0000259" key="10">
    <source>
        <dbReference type="PROSITE" id="PS51144"/>
    </source>
</evidence>
<keyword evidence="12" id="KW-1185">Reference proteome</keyword>
<dbReference type="InterPro" id="IPR041891">
    <property type="entry name" value="Alpha_CA_prokaryot-like"/>
</dbReference>
<organism evidence="11 12">
    <name type="scientific">Plasmopara halstedii</name>
    <name type="common">Downy mildew of sunflower</name>
    <dbReference type="NCBI Taxonomy" id="4781"/>
    <lineage>
        <taxon>Eukaryota</taxon>
        <taxon>Sar</taxon>
        <taxon>Stramenopiles</taxon>
        <taxon>Oomycota</taxon>
        <taxon>Peronosporomycetes</taxon>
        <taxon>Peronosporales</taxon>
        <taxon>Peronosporaceae</taxon>
        <taxon>Plasmopara</taxon>
    </lineage>
</organism>
<dbReference type="InterPro" id="IPR001148">
    <property type="entry name" value="CA_dom"/>
</dbReference>
<dbReference type="Pfam" id="PF00194">
    <property type="entry name" value="Carb_anhydrase"/>
    <property type="match status" value="1"/>
</dbReference>
<keyword evidence="5 9" id="KW-0479">Metal-binding</keyword>
<evidence type="ECO:0000256" key="8">
    <source>
        <dbReference type="ARBA" id="ARBA00048348"/>
    </source>
</evidence>
<keyword evidence="6 9" id="KW-0862">Zinc</keyword>
<dbReference type="PANTHER" id="PTHR18952">
    <property type="entry name" value="CARBONIC ANHYDRASE"/>
    <property type="match status" value="1"/>
</dbReference>
<dbReference type="STRING" id="4781.A0A0P1B6D8"/>
<evidence type="ECO:0000256" key="5">
    <source>
        <dbReference type="ARBA" id="ARBA00022723"/>
    </source>
</evidence>
<reference evidence="12" key="1">
    <citation type="submission" date="2014-09" db="EMBL/GenBank/DDBJ databases">
        <authorList>
            <person name="Sharma Rahul"/>
            <person name="Thines Marco"/>
        </authorList>
    </citation>
    <scope>NUCLEOTIDE SEQUENCE [LARGE SCALE GENOMIC DNA]</scope>
</reference>
<evidence type="ECO:0000256" key="2">
    <source>
        <dbReference type="ARBA" id="ARBA00002904"/>
    </source>
</evidence>
<feature type="domain" description="Alpha-carbonic anhydrase" evidence="10">
    <location>
        <begin position="25"/>
        <end position="274"/>
    </location>
</feature>
<dbReference type="InterPro" id="IPR023561">
    <property type="entry name" value="Carbonic_anhydrase_a-class"/>
</dbReference>
<evidence type="ECO:0000256" key="3">
    <source>
        <dbReference type="ARBA" id="ARBA00010718"/>
    </source>
</evidence>
<dbReference type="OMA" id="GACEKFT"/>
<dbReference type="InterPro" id="IPR018338">
    <property type="entry name" value="Carbonic_anhydrase_a-class_CS"/>
</dbReference>
<dbReference type="Proteomes" id="UP000054928">
    <property type="component" value="Unassembled WGS sequence"/>
</dbReference>
<accession>A0A0P1B6D8</accession>
<evidence type="ECO:0000256" key="6">
    <source>
        <dbReference type="ARBA" id="ARBA00022833"/>
    </source>
</evidence>
<dbReference type="EMBL" id="CCYD01003092">
    <property type="protein sequence ID" value="CEG49781.1"/>
    <property type="molecule type" value="Genomic_DNA"/>
</dbReference>
<dbReference type="AlphaFoldDB" id="A0A0P1B6D8"/>
<dbReference type="GO" id="GO:0008270">
    <property type="term" value="F:zinc ion binding"/>
    <property type="evidence" value="ECO:0007669"/>
    <property type="project" value="UniProtKB-UniRule"/>
</dbReference>
<feature type="signal peptide" evidence="9">
    <location>
        <begin position="1"/>
        <end position="17"/>
    </location>
</feature>
<comment type="function">
    <text evidence="2 9">Reversible hydration of carbon dioxide.</text>
</comment>
<dbReference type="PANTHER" id="PTHR18952:SF265">
    <property type="entry name" value="CARBONIC ANHYDRASE"/>
    <property type="match status" value="1"/>
</dbReference>
<comment type="catalytic activity">
    <reaction evidence="8 9">
        <text>hydrogencarbonate + H(+) = CO2 + H2O</text>
        <dbReference type="Rhea" id="RHEA:10748"/>
        <dbReference type="ChEBI" id="CHEBI:15377"/>
        <dbReference type="ChEBI" id="CHEBI:15378"/>
        <dbReference type="ChEBI" id="CHEBI:16526"/>
        <dbReference type="ChEBI" id="CHEBI:17544"/>
        <dbReference type="EC" id="4.2.1.1"/>
    </reaction>
</comment>
<dbReference type="GO" id="GO:0004089">
    <property type="term" value="F:carbonate dehydratase activity"/>
    <property type="evidence" value="ECO:0007669"/>
    <property type="project" value="UniProtKB-UniRule"/>
</dbReference>
<evidence type="ECO:0000256" key="9">
    <source>
        <dbReference type="RuleBase" id="RU367011"/>
    </source>
</evidence>
<evidence type="ECO:0000256" key="7">
    <source>
        <dbReference type="ARBA" id="ARBA00023239"/>
    </source>
</evidence>
<feature type="chain" id="PRO_5025088654" description="Carbonic anhydrase" evidence="9">
    <location>
        <begin position="18"/>
        <end position="286"/>
    </location>
</feature>